<dbReference type="SMART" id="SM00877">
    <property type="entry name" value="BMC"/>
    <property type="match status" value="1"/>
</dbReference>
<dbReference type="Gene3D" id="3.30.70.1710">
    <property type="match status" value="1"/>
</dbReference>
<evidence type="ECO:0000259" key="3">
    <source>
        <dbReference type="PROSITE" id="PS51931"/>
    </source>
</evidence>
<organism evidence="4 5">
    <name type="scientific">Desulfosporosinus lacus DSM 15449</name>
    <dbReference type="NCBI Taxonomy" id="1121420"/>
    <lineage>
        <taxon>Bacteria</taxon>
        <taxon>Bacillati</taxon>
        <taxon>Bacillota</taxon>
        <taxon>Clostridia</taxon>
        <taxon>Eubacteriales</taxon>
        <taxon>Desulfitobacteriaceae</taxon>
        <taxon>Desulfosporosinus</taxon>
    </lineage>
</organism>
<dbReference type="STRING" id="1121420.SAMN02746098_05305"/>
<dbReference type="PIRSF" id="PIRSF012296">
    <property type="entry name" value="EutS_PduU"/>
    <property type="match status" value="1"/>
</dbReference>
<feature type="domain" description="BMC circularly permuted" evidence="3">
    <location>
        <begin position="28"/>
        <end position="126"/>
    </location>
</feature>
<protein>
    <submittedName>
        <fullName evidence="4">Ethanolamine utilization protein EutS</fullName>
    </submittedName>
</protein>
<keyword evidence="5" id="KW-1185">Reference proteome</keyword>
<evidence type="ECO:0000313" key="5">
    <source>
        <dbReference type="Proteomes" id="UP000183954"/>
    </source>
</evidence>
<name>A0A1M6H8C6_9FIRM</name>
<evidence type="ECO:0000256" key="1">
    <source>
        <dbReference type="ARBA" id="ARBA00024322"/>
    </source>
</evidence>
<proteinExistence type="predicted"/>
<accession>A0A1M6H8C6</accession>
<dbReference type="PROSITE" id="PS51931">
    <property type="entry name" value="BMC_CP"/>
    <property type="match status" value="1"/>
</dbReference>
<dbReference type="Proteomes" id="UP000183954">
    <property type="component" value="Unassembled WGS sequence"/>
</dbReference>
<dbReference type="AlphaFoldDB" id="A0A1M6H8C6"/>
<keyword evidence="2" id="KW-1283">Bacterial microcompartment</keyword>
<evidence type="ECO:0000256" key="2">
    <source>
        <dbReference type="ARBA" id="ARBA00024446"/>
    </source>
</evidence>
<dbReference type="InterPro" id="IPR044870">
    <property type="entry name" value="BMC_CP"/>
</dbReference>
<gene>
    <name evidence="4" type="ORF">SAMN02746098_05305</name>
</gene>
<dbReference type="PANTHER" id="PTHR40449:SF2">
    <property type="entry name" value="BACTERIAL MICROCOMPARTMENT SHELL PROTEIN EUTS"/>
    <property type="match status" value="1"/>
</dbReference>
<reference evidence="5" key="1">
    <citation type="submission" date="2016-11" db="EMBL/GenBank/DDBJ databases">
        <authorList>
            <person name="Varghese N."/>
            <person name="Submissions S."/>
        </authorList>
    </citation>
    <scope>NUCLEOTIDE SEQUENCE [LARGE SCALE GENOMIC DNA]</scope>
    <source>
        <strain evidence="5">DSM 15449</strain>
    </source>
</reference>
<dbReference type="NCBIfam" id="NF012012">
    <property type="entry name" value="PRK15468.1"/>
    <property type="match status" value="1"/>
</dbReference>
<comment type="subcellular location">
    <subcellularLocation>
        <location evidence="1">Bacterial microcompartment</location>
    </subcellularLocation>
</comment>
<sequence>MQRNTLVIHFYVSESIEMVVPNLVEKQRVIQEYVPGKQVTMAHIIPNPQGDIHERLGIVTAGAIGIMTITPSEAAIIAADAASKAGDIELGFLDRFTGSLVITGDVSSVEAALRAAVNTLVNILGFSAAEVTRS</sequence>
<dbReference type="GO" id="GO:0031469">
    <property type="term" value="C:bacterial microcompartment"/>
    <property type="evidence" value="ECO:0007669"/>
    <property type="project" value="UniProtKB-SubCell"/>
</dbReference>
<dbReference type="PANTHER" id="PTHR40449">
    <property type="entry name" value="ETHANOLAMINE UTILIZATION PROTEIN EUTS"/>
    <property type="match status" value="1"/>
</dbReference>
<dbReference type="InterPro" id="IPR009307">
    <property type="entry name" value="EutS/PduU/CutR"/>
</dbReference>
<dbReference type="InterPro" id="IPR000249">
    <property type="entry name" value="BMC_dom"/>
</dbReference>
<dbReference type="EMBL" id="FQXJ01000043">
    <property type="protein sequence ID" value="SHJ18481.1"/>
    <property type="molecule type" value="Genomic_DNA"/>
</dbReference>
<dbReference type="InterPro" id="IPR037233">
    <property type="entry name" value="CcmK-like_sf"/>
</dbReference>
<dbReference type="SUPFAM" id="SSF143414">
    <property type="entry name" value="CcmK-like"/>
    <property type="match status" value="1"/>
</dbReference>
<evidence type="ECO:0000313" key="4">
    <source>
        <dbReference type="EMBL" id="SHJ18481.1"/>
    </source>
</evidence>
<dbReference type="Pfam" id="PF00936">
    <property type="entry name" value="BMC"/>
    <property type="match status" value="1"/>
</dbReference>